<reference evidence="3" key="1">
    <citation type="journal article" date="2023" name="G3 (Bethesda)">
        <title>A reference genome for the long-term kleptoplast-retaining sea slug Elysia crispata morphotype clarki.</title>
        <authorList>
            <person name="Eastman K.E."/>
            <person name="Pendleton A.L."/>
            <person name="Shaikh M.A."/>
            <person name="Suttiyut T."/>
            <person name="Ogas R."/>
            <person name="Tomko P."/>
            <person name="Gavelis G."/>
            <person name="Widhalm J.R."/>
            <person name="Wisecaver J.H."/>
        </authorList>
    </citation>
    <scope>NUCLEOTIDE SEQUENCE</scope>
    <source>
        <strain evidence="3">ECLA1</strain>
    </source>
</reference>
<dbReference type="Gene3D" id="1.10.287.2620">
    <property type="match status" value="1"/>
</dbReference>
<dbReference type="Gene3D" id="1.20.140.100">
    <property type="entry name" value="Dynein heavy chain, N-terminal domain 2"/>
    <property type="match status" value="1"/>
</dbReference>
<dbReference type="InterPro" id="IPR013602">
    <property type="entry name" value="Dynein_heavy_linker"/>
</dbReference>
<feature type="region of interest" description="Disordered" evidence="1">
    <location>
        <begin position="1507"/>
        <end position="1530"/>
    </location>
</feature>
<keyword evidence="4" id="KW-1185">Reference proteome</keyword>
<evidence type="ECO:0000313" key="3">
    <source>
        <dbReference type="EMBL" id="KAK3713265.1"/>
    </source>
</evidence>
<name>A0AAE1CML6_9GAST</name>
<dbReference type="InterPro" id="IPR042228">
    <property type="entry name" value="Dynein_linker_3"/>
</dbReference>
<gene>
    <name evidence="3" type="ORF">RRG08_043847</name>
</gene>
<dbReference type="Proteomes" id="UP001283361">
    <property type="component" value="Unassembled WGS sequence"/>
</dbReference>
<organism evidence="3 4">
    <name type="scientific">Elysia crispata</name>
    <name type="common">lettuce slug</name>
    <dbReference type="NCBI Taxonomy" id="231223"/>
    <lineage>
        <taxon>Eukaryota</taxon>
        <taxon>Metazoa</taxon>
        <taxon>Spiralia</taxon>
        <taxon>Lophotrochozoa</taxon>
        <taxon>Mollusca</taxon>
        <taxon>Gastropoda</taxon>
        <taxon>Heterobranchia</taxon>
        <taxon>Euthyneura</taxon>
        <taxon>Panpulmonata</taxon>
        <taxon>Sacoglossa</taxon>
        <taxon>Placobranchoidea</taxon>
        <taxon>Plakobranchidae</taxon>
        <taxon>Elysia</taxon>
    </lineage>
</organism>
<evidence type="ECO:0000313" key="4">
    <source>
        <dbReference type="Proteomes" id="UP001283361"/>
    </source>
</evidence>
<dbReference type="EMBL" id="JAWDGP010007564">
    <property type="protein sequence ID" value="KAK3713265.1"/>
    <property type="molecule type" value="Genomic_DNA"/>
</dbReference>
<feature type="compositionally biased region" description="Polar residues" evidence="1">
    <location>
        <begin position="1512"/>
        <end position="1530"/>
    </location>
</feature>
<dbReference type="Gene3D" id="3.20.180.20">
    <property type="entry name" value="Dynein heavy chain, N-terminal domain 2"/>
    <property type="match status" value="1"/>
</dbReference>
<evidence type="ECO:0000259" key="2">
    <source>
        <dbReference type="Pfam" id="PF08393"/>
    </source>
</evidence>
<dbReference type="PANTHER" id="PTHR47018">
    <property type="entry name" value="CXC DOMAIN-CONTAINING PROTEIN-RELATED"/>
    <property type="match status" value="1"/>
</dbReference>
<dbReference type="FunFam" id="3.20.180.20:FF:000004">
    <property type="entry name" value="Dynein axonemal heavy chain 6"/>
    <property type="match status" value="1"/>
</dbReference>
<feature type="region of interest" description="Disordered" evidence="1">
    <location>
        <begin position="1"/>
        <end position="24"/>
    </location>
</feature>
<comment type="caution">
    <text evidence="3">The sequence shown here is derived from an EMBL/GenBank/DDBJ whole genome shotgun (WGS) entry which is preliminary data.</text>
</comment>
<dbReference type="PANTHER" id="PTHR47018:SF4">
    <property type="match status" value="1"/>
</dbReference>
<protein>
    <recommendedName>
        <fullName evidence="2">Dynein heavy chain linker domain-containing protein</fullName>
    </recommendedName>
</protein>
<dbReference type="FunFam" id="1.20.140.100:FF:000004">
    <property type="entry name" value="Dynein axonemal heavy chain 6"/>
    <property type="match status" value="1"/>
</dbReference>
<dbReference type="Pfam" id="PF08393">
    <property type="entry name" value="DHC_N2"/>
    <property type="match status" value="1"/>
</dbReference>
<feature type="domain" description="Dynein heavy chain linker" evidence="2">
    <location>
        <begin position="966"/>
        <end position="1379"/>
    </location>
</feature>
<proteinExistence type="predicted"/>
<accession>A0AAE1CML6</accession>
<evidence type="ECO:0000256" key="1">
    <source>
        <dbReference type="SAM" id="MobiDB-lite"/>
    </source>
</evidence>
<dbReference type="InterPro" id="IPR042222">
    <property type="entry name" value="Dynein_2_N"/>
</dbReference>
<sequence length="2613" mass="298253">MSFGGGNPTNNNGDLPKVQLPPVNLPGRQVDISKADKLKSRLYSYAPQVAPLNPRALKFKGVTQGQARRLTQPLGRRVEPLPVLQKWQETHQPEFIQRAEMLRLRDISIAKKQAEKAAQRLLREAVSTDSISDRESLENLKSKRHDNDEFELTELETFYREHFPVITYEQMLPPPKLEPIVGRGKSKKGKVHVTEPSNCTKDCHEQWISYFDMTDLDEVAKIVVREKHKIACLYLTPAVPKDNIHYHHFNLKVAPFSEVDKTDYLVISWVSVARFKPGQTIEALPLETWVKELHIFHTLRELNTFKLHRKWKAFNGWLKNMQSLKTNKCKKFLNENLYILNQTLRPAILNVVNMCLATQELNLFTVDSNVCYSLESFMQTQHIHVATLKQKLDTFRQLVSQTVYLACRRCLIEAGFFPDDDPVIQNRALSAADKRDLSAYVEQGLERRNMIYTLQANKRSICKRLTNFITMTDYMMMSTIHALLNTSMTTFTAHMMHLMMLTPSRAELGAMNPFIVDPDYLPSDDITNDELMAENTETLTNSATVNNLRGSVPLAVRSSKIQKTSTTSLGSEAASSDSHLPYKPMISMTVSMTPAVATFEPSLENLIKITRSLLMLWQTTVRDIENMTPDTKFDPFTSPLINNKIEEKTCGDGPNFRYVLKNDNYYQNQMVEALEIIKKAYELATVYLGTLEKHRQFYSDDLKFDLKLARKRTGVHLRSSEEEVVMNSDPIIFQDLLQRFHQQHRMILAIEDKYPIGVFLVDAREVKKKLRPVPIDCLKEIHNELPVIAREGINRVMAELQDGQVRLGYSPAATHEYVKYLNFLDEFQITVDNLEVNASIIHDLYEIIDNYKLGKPPEDFAQYQELEQSIYNSKNLIDRALSGREQVLEKFSKSADKDAAELMHEAKQQMERLKTPSLLDPKSDKDEIRKMLDAELNNMDTVISRFKVIKEMQRELKVDVTKFEYLEEVQAELKMRDTLWSSLDEWDKLIENWMEAPFIELDPDEVIQTTHKYMKTVHLLEKGLPPNELVGVLKKKVDVMRNRLQVITDLRNPHLKKRHWDLIQDALNYKFDRAGASLTLGFLVDIRAFEKAEAMQEISGMASSQAALEGILKKVVDAWKTVEFPTVPYKDYKDVYILGNIDEIQQLLDDSNINVQTILSSQHVGPIKSKVDEWANNLALFYKNLDAWLTCQRSWLYLESIFVAPDIQRQLPIEAKMFVEVDKYYKDFMRRVHKSPLAIRTGAQAGLYEILEYNNNLLDQIMRCLEAYLESKRVVFPRFYFLSNDELLEILAQTRNPLAVQPHLRKCFDAIHKLEFALIEGVDPDAPIQYTNDILAMVSPEGEKVDLGKGLKARGNVEDWLGKVEEAMFASIRKLCKRAIKDFEAAELVPWIVANPSQCQRNDNKTQPMDWSKCIVCQAETGKKLSCPAKSKRKDTGAGYETFIANIRLFEEAGCEDLPEWIKSEVKDAETLAINEGKWHSTCYSRFSRTKADRLAERKRKRESDAFDKTFTRVNSSNSNDPRGVTESTASTPGMFRGNMCFLCHEKGGRLHQVQTLELDRRLRDCVQDLQDQQLIAELNTASDLVAREAKYHAKCLTALYNRHRDSEKARASDTSMSSASLALAELIAFMEESNVEDRSTVFRLADLSKLYEARVNQLRGQFPLQARAHSTHLKKRLLQNVPGLVAFNQGREVYLSYDEEVALTLKRQYNEEEDTESITMARLANSIRNDMFATSVSFTGQFDHETQIQSVPQRLLVLINMIINGPNIKDQAEPPNITQPVLTVAQLLMGNAYKQRQKTKEPPTQIYVKNRQMPLSIYVGMKVHSLTRKRQLVDSLHELWLSESYDSIMDIKTSLGNNIINHYSNEGVVCPPQLRTGEFVVGAADNIDHNPSSTTSTGSFHGTGISLFQNCAVTLPNPREQRLWETFQIEKQVKEIRALPSSFTEVKPLLAPTNMTAPAGLSEDTQRNPMLLTSVVREEKEWLDHVSDHLTQDINKVSALSWAAFHASKYQNSMLPSVNSMLPLFRDEASSFAMLRHCLVVVQAAIHHVNPGQTPVICVDQPLFAKLKQIQWSDETYSEDNFVILFGGFHIEMTALKVLGNLLQGSGWTEMVSKANISSAGTADCFLTASHVTRTRNAHQITACALHILMTQAFTEAKETDPDIDPGIDFDAWCALQKEKSPQFLFWTTCLDLQLLVFSFVRAIRTANFELYVSALNKLVPWFFTFNHTHYARWISVHLRDMMILSEKHPDVYQQFKLGKFVVAKSKNNFSLISVDQGHEQNNAVLKDDGGIIGLTQDSDALVKWTISGPETVRVIAEFEKSIVGNSNTIKDTSPHHQETKSAQIRFAKQVTSMVDAILNAGNPFSSGECEMIRLHSREVMPDESVTCLKDLQARGEREYGAFVKDRLVDRTTAVSELIQRNKVTLFNEQPIKFKPKGKEMISELKSEASLFSRLYVSCQRRDGNMDEFFRHEHQPFPPSLSTSGSLRQSKKSDLVNCLEELMQPVENRPPYDVSILDGAVIVNMLKPGMAKTFGQYSESIFCQYLKSELSRACRVDVVWDIYIPNSLKSQARLQRLGCPVKVFGCKRRCQSLGNGTNFLGMIKTRPSYLAS</sequence>